<organism evidence="2 3">
    <name type="scientific">Talaromyces islandicus</name>
    <name type="common">Penicillium islandicum</name>
    <dbReference type="NCBI Taxonomy" id="28573"/>
    <lineage>
        <taxon>Eukaryota</taxon>
        <taxon>Fungi</taxon>
        <taxon>Dikarya</taxon>
        <taxon>Ascomycota</taxon>
        <taxon>Pezizomycotina</taxon>
        <taxon>Eurotiomycetes</taxon>
        <taxon>Eurotiomycetidae</taxon>
        <taxon>Eurotiales</taxon>
        <taxon>Trichocomaceae</taxon>
        <taxon>Talaromyces</taxon>
        <taxon>Talaromyces sect. Islandici</taxon>
    </lineage>
</organism>
<feature type="compositionally biased region" description="Basic and acidic residues" evidence="1">
    <location>
        <begin position="162"/>
        <end position="171"/>
    </location>
</feature>
<dbReference type="Proteomes" id="UP000054383">
    <property type="component" value="Unassembled WGS sequence"/>
</dbReference>
<reference evidence="2 3" key="1">
    <citation type="submission" date="2015-04" db="EMBL/GenBank/DDBJ databases">
        <authorList>
            <person name="Syromyatnikov M.Y."/>
            <person name="Popov V.N."/>
        </authorList>
    </citation>
    <scope>NUCLEOTIDE SEQUENCE [LARGE SCALE GENOMIC DNA]</scope>
    <source>
        <strain evidence="2">WF-38-12</strain>
    </source>
</reference>
<sequence length="210" mass="24316">MVITPAESNDKENNSQIDNLKELVGQEFRQILDNFEEIGQKVSPRQLKRHLEQSLEREPPQEEDAKPEEAQPHRRVWYHSAKGKEPMRQPHKEDQYRQTAGRRIDDLSSGSEDQHPLTFRDGGKDNRIDHEDSNRELDTPQRTQLAEATNWLPQEIPGTSKDVPETTKDNEETTNDNEETTEKFPEIDYNIPGSSSDFQRCSCTISKPTY</sequence>
<evidence type="ECO:0000256" key="1">
    <source>
        <dbReference type="SAM" id="MobiDB-lite"/>
    </source>
</evidence>
<name>A0A0U1M7C5_TALIS</name>
<feature type="region of interest" description="Disordered" evidence="1">
    <location>
        <begin position="38"/>
        <end position="200"/>
    </location>
</feature>
<feature type="compositionally biased region" description="Basic and acidic residues" evidence="1">
    <location>
        <begin position="121"/>
        <end position="139"/>
    </location>
</feature>
<dbReference type="AlphaFoldDB" id="A0A0U1M7C5"/>
<proteinExistence type="predicted"/>
<keyword evidence="3" id="KW-1185">Reference proteome</keyword>
<feature type="compositionally biased region" description="Basic and acidic residues" evidence="1">
    <location>
        <begin position="49"/>
        <end position="72"/>
    </location>
</feature>
<evidence type="ECO:0000313" key="2">
    <source>
        <dbReference type="EMBL" id="CRG91479.1"/>
    </source>
</evidence>
<gene>
    <name evidence="2" type="ORF">PISL3812_08528</name>
</gene>
<evidence type="ECO:0000313" key="3">
    <source>
        <dbReference type="Proteomes" id="UP000054383"/>
    </source>
</evidence>
<feature type="compositionally biased region" description="Basic and acidic residues" evidence="1">
    <location>
        <begin position="82"/>
        <end position="106"/>
    </location>
</feature>
<accession>A0A0U1M7C5</accession>
<protein>
    <submittedName>
        <fullName evidence="2">Uncharacterized protein</fullName>
    </submittedName>
</protein>
<dbReference type="EMBL" id="CVMT01000010">
    <property type="protein sequence ID" value="CRG91479.1"/>
    <property type="molecule type" value="Genomic_DNA"/>
</dbReference>